<protein>
    <recommendedName>
        <fullName evidence="3">Lipoprotein</fullName>
    </recommendedName>
</protein>
<proteinExistence type="predicted"/>
<name>A0A857JL02_9ALTE</name>
<sequence>MKKLLVVLPLVFGLSACGTPSVEELVDDPELLSEVLEECTAKLMKGEDVKTEECQNATEAQKQILNNVMKGLLGN</sequence>
<dbReference type="PROSITE" id="PS51257">
    <property type="entry name" value="PROKAR_LIPOPROTEIN"/>
    <property type="match status" value="1"/>
</dbReference>
<dbReference type="NCBIfam" id="NF033894">
    <property type="entry name" value="Eex_IncN"/>
    <property type="match status" value="1"/>
</dbReference>
<dbReference type="Proteomes" id="UP000464524">
    <property type="component" value="Chromosome"/>
</dbReference>
<accession>A0A857JL02</accession>
<dbReference type="KEGG" id="pmes:FX988_02209"/>
<organism evidence="1 2">
    <name type="scientific">Paraglaciecola mesophila</name>
    <dbReference type="NCBI Taxonomy" id="197222"/>
    <lineage>
        <taxon>Bacteria</taxon>
        <taxon>Pseudomonadati</taxon>
        <taxon>Pseudomonadota</taxon>
        <taxon>Gammaproteobacteria</taxon>
        <taxon>Alteromonadales</taxon>
        <taxon>Alteromonadaceae</taxon>
        <taxon>Paraglaciecola</taxon>
    </lineage>
</organism>
<evidence type="ECO:0000313" key="1">
    <source>
        <dbReference type="EMBL" id="QHJ11968.1"/>
    </source>
</evidence>
<gene>
    <name evidence="1" type="ORF">FX988_02209</name>
</gene>
<evidence type="ECO:0008006" key="3">
    <source>
        <dbReference type="Google" id="ProtNLM"/>
    </source>
</evidence>
<dbReference type="OrthoDB" id="6387568at2"/>
<dbReference type="AlphaFoldDB" id="A0A857JL02"/>
<dbReference type="InterPro" id="IPR047937">
    <property type="entry name" value="Eex_IncN-like"/>
</dbReference>
<dbReference type="RefSeq" id="WP_160179820.1">
    <property type="nucleotide sequence ID" value="NZ_CP047656.1"/>
</dbReference>
<reference evidence="1 2" key="1">
    <citation type="submission" date="2019-12" db="EMBL/GenBank/DDBJ databases">
        <title>Genome sequencing and assembly of endphytes of Porphyra tenera.</title>
        <authorList>
            <person name="Park J.M."/>
            <person name="Shin R."/>
            <person name="Jo S.H."/>
        </authorList>
    </citation>
    <scope>NUCLEOTIDE SEQUENCE [LARGE SCALE GENOMIC DNA]</scope>
    <source>
        <strain evidence="1 2">GPM4</strain>
    </source>
</reference>
<evidence type="ECO:0000313" key="2">
    <source>
        <dbReference type="Proteomes" id="UP000464524"/>
    </source>
</evidence>
<dbReference type="EMBL" id="CP047656">
    <property type="protein sequence ID" value="QHJ11968.1"/>
    <property type="molecule type" value="Genomic_DNA"/>
</dbReference>
<keyword evidence="2" id="KW-1185">Reference proteome</keyword>